<dbReference type="PRINTS" id="PR00397">
    <property type="entry name" value="SIROHAEM"/>
</dbReference>
<accession>A0AA86JIR7</accession>
<organism evidence="9 10">
    <name type="scientific">Limnobacter thiooxidans</name>
    <dbReference type="NCBI Taxonomy" id="131080"/>
    <lineage>
        <taxon>Bacteria</taxon>
        <taxon>Pseudomonadati</taxon>
        <taxon>Pseudomonadota</taxon>
        <taxon>Betaproteobacteria</taxon>
        <taxon>Burkholderiales</taxon>
        <taxon>Burkholderiaceae</taxon>
        <taxon>Limnobacter</taxon>
    </lineage>
</organism>
<keyword evidence="4" id="KW-0560">Oxidoreductase</keyword>
<keyword evidence="5" id="KW-0408">Iron</keyword>
<evidence type="ECO:0000256" key="3">
    <source>
        <dbReference type="ARBA" id="ARBA00022723"/>
    </source>
</evidence>
<dbReference type="InterPro" id="IPR045854">
    <property type="entry name" value="NO2/SO3_Rdtase_4Fe4S_sf"/>
</dbReference>
<dbReference type="Gene3D" id="3.30.413.10">
    <property type="entry name" value="Sulfite Reductase Hemoprotein, domain 1"/>
    <property type="match status" value="2"/>
</dbReference>
<dbReference type="SUPFAM" id="SSF56014">
    <property type="entry name" value="Nitrite and sulphite reductase 4Fe-4S domain-like"/>
    <property type="match status" value="2"/>
</dbReference>
<keyword evidence="1" id="KW-0004">4Fe-4S</keyword>
<proteinExistence type="predicted"/>
<dbReference type="Gene3D" id="3.90.480.20">
    <property type="match status" value="2"/>
</dbReference>
<reference evidence="9 10" key="1">
    <citation type="submission" date="2023-10" db="EMBL/GenBank/DDBJ databases">
        <title>Complete Genome Sequence of Limnobacter thiooxidans CS-K2T, Isolated from freshwater lake sediments in Bavaria, Germany.</title>
        <authorList>
            <person name="Naruki M."/>
            <person name="Watanabe A."/>
            <person name="Warashina T."/>
            <person name="Morita T."/>
            <person name="Arakawa K."/>
        </authorList>
    </citation>
    <scope>NUCLEOTIDE SEQUENCE [LARGE SCALE GENOMIC DNA]</scope>
    <source>
        <strain evidence="9 10">CS-K2</strain>
    </source>
</reference>
<evidence type="ECO:0000259" key="8">
    <source>
        <dbReference type="Pfam" id="PF03460"/>
    </source>
</evidence>
<dbReference type="InterPro" id="IPR051329">
    <property type="entry name" value="NIR_SIR_4Fe-4S"/>
</dbReference>
<dbReference type="InterPro" id="IPR006067">
    <property type="entry name" value="NO2/SO3_Rdtase_4Fe4S_dom"/>
</dbReference>
<gene>
    <name evidence="9" type="ORF">RGQ30_06330</name>
</gene>
<dbReference type="EMBL" id="AP028947">
    <property type="protein sequence ID" value="BET25132.1"/>
    <property type="molecule type" value="Genomic_DNA"/>
</dbReference>
<evidence type="ECO:0000313" key="10">
    <source>
        <dbReference type="Proteomes" id="UP001329151"/>
    </source>
</evidence>
<dbReference type="RefSeq" id="WP_130558359.1">
    <property type="nucleotide sequence ID" value="NZ_AP028947.1"/>
</dbReference>
<evidence type="ECO:0000256" key="2">
    <source>
        <dbReference type="ARBA" id="ARBA00022617"/>
    </source>
</evidence>
<dbReference type="InterPro" id="IPR005117">
    <property type="entry name" value="NiRdtase/SiRdtase_haem-b_fer"/>
</dbReference>
<feature type="domain" description="Nitrite/Sulfite reductase ferredoxin-like" evidence="8">
    <location>
        <begin position="349"/>
        <end position="403"/>
    </location>
</feature>
<evidence type="ECO:0000256" key="4">
    <source>
        <dbReference type="ARBA" id="ARBA00023002"/>
    </source>
</evidence>
<feature type="domain" description="Nitrite/sulphite reductase 4Fe-4S" evidence="7">
    <location>
        <begin position="458"/>
        <end position="552"/>
    </location>
</feature>
<evidence type="ECO:0000313" key="9">
    <source>
        <dbReference type="EMBL" id="BET25132.1"/>
    </source>
</evidence>
<evidence type="ECO:0000256" key="1">
    <source>
        <dbReference type="ARBA" id="ARBA00022485"/>
    </source>
</evidence>
<keyword evidence="2" id="KW-0349">Heme</keyword>
<evidence type="ECO:0000259" key="7">
    <source>
        <dbReference type="Pfam" id="PF01077"/>
    </source>
</evidence>
<protein>
    <submittedName>
        <fullName evidence="9">Nitrite/sulfite reductase</fullName>
    </submittedName>
</protein>
<dbReference type="PANTHER" id="PTHR32439:SF9">
    <property type="entry name" value="BLR3264 PROTEIN"/>
    <property type="match status" value="1"/>
</dbReference>
<dbReference type="Proteomes" id="UP001329151">
    <property type="component" value="Chromosome"/>
</dbReference>
<dbReference type="GO" id="GO:0020037">
    <property type="term" value="F:heme binding"/>
    <property type="evidence" value="ECO:0007669"/>
    <property type="project" value="InterPro"/>
</dbReference>
<dbReference type="GO" id="GO:0046872">
    <property type="term" value="F:metal ion binding"/>
    <property type="evidence" value="ECO:0007669"/>
    <property type="project" value="UniProtKB-KW"/>
</dbReference>
<name>A0AA86JIR7_9BURK</name>
<evidence type="ECO:0000256" key="6">
    <source>
        <dbReference type="ARBA" id="ARBA00023014"/>
    </source>
</evidence>
<dbReference type="Pfam" id="PF01077">
    <property type="entry name" value="NIR_SIR"/>
    <property type="match status" value="2"/>
</dbReference>
<dbReference type="KEGG" id="lto:RGQ30_06330"/>
<dbReference type="InterPro" id="IPR036136">
    <property type="entry name" value="Nit/Sulf_reduc_fer-like_dom_sf"/>
</dbReference>
<dbReference type="AlphaFoldDB" id="A0AA86JIR7"/>
<dbReference type="GO" id="GO:0051539">
    <property type="term" value="F:4 iron, 4 sulfur cluster binding"/>
    <property type="evidence" value="ECO:0007669"/>
    <property type="project" value="UniProtKB-KW"/>
</dbReference>
<keyword evidence="3" id="KW-0479">Metal-binding</keyword>
<feature type="domain" description="Nitrite/sulphite reductase 4Fe-4S" evidence="7">
    <location>
        <begin position="119"/>
        <end position="274"/>
    </location>
</feature>
<keyword evidence="10" id="KW-1185">Reference proteome</keyword>
<dbReference type="PANTHER" id="PTHR32439">
    <property type="entry name" value="FERREDOXIN--NITRITE REDUCTASE, CHLOROPLASTIC"/>
    <property type="match status" value="1"/>
</dbReference>
<evidence type="ECO:0000256" key="5">
    <source>
        <dbReference type="ARBA" id="ARBA00023004"/>
    </source>
</evidence>
<dbReference type="InterPro" id="IPR006066">
    <property type="entry name" value="NO2/SO3_Rdtase_FeS/sirohaem_BS"/>
</dbReference>
<dbReference type="SUPFAM" id="SSF55124">
    <property type="entry name" value="Nitrite/Sulfite reductase N-terminal domain-like"/>
    <property type="match status" value="2"/>
</dbReference>
<keyword evidence="6" id="KW-0411">Iron-sulfur</keyword>
<dbReference type="GO" id="GO:0016491">
    <property type="term" value="F:oxidoreductase activity"/>
    <property type="evidence" value="ECO:0007669"/>
    <property type="project" value="UniProtKB-KW"/>
</dbReference>
<feature type="domain" description="Nitrite/Sulfite reductase ferredoxin-like" evidence="8">
    <location>
        <begin position="53"/>
        <end position="111"/>
    </location>
</feature>
<dbReference type="Pfam" id="PF03460">
    <property type="entry name" value="NIR_SIR_ferr"/>
    <property type="match status" value="2"/>
</dbReference>
<sequence>MYKYDDYDHALVRERVAQFRNQTERFLKGELTDEEFRPLRLQNGLYIQRHAPMLRVAIPYGLLGAKQLHRLADISAKYDRNYAHFTTRQNIQYNWPTLESIPDILAELAEVEMHAIQTSGNCIRNTTSDPFAGIAKDEFVDPRPFCELIRQWSTFHPEFAHLPRKFKIAVNGAAVDRAAVQVHDIGVNLTRNTAGEVVAQVLAGGGLGRTPVIGSVIKNDLPWQELLTYIEAVMRVYNRYGRRDNLYKARIKILVRAIGPEEFAKQVEEEWQHIKGGGSVIPQKEFDRVSSFFTAPAYTKFSAEEVAKTAEHNKNLRAQHVGFDRWLIRNAREHRQPGYVAISISLKRPGIAPGDANTEEMHLIADLAEQYSFGELRVTHEQNFVLSDVAEQDLFELWSTLKEHNLAMPNIGLVSDMIACPGGDFCSLANAKSIPIALGIQEAVDNLDYQFDLGDLSLNISGCINSCGHHHIGNIGILGVDKNGEEWYQVTLGGRQGNDASIGKVIGKSFYAEDVPGVVVKLLEVFVRERHEDELFIDTLDRIGADPFKDHVYANKEAA</sequence>